<dbReference type="InterPro" id="IPR038712">
    <property type="entry name" value="PixA-like_sf"/>
</dbReference>
<dbReference type="AlphaFoldDB" id="A0A1Q9RA62"/>
<dbReference type="EMBL" id="MKZO01000006">
    <property type="protein sequence ID" value="OLS64333.1"/>
    <property type="molecule type" value="Genomic_DNA"/>
</dbReference>
<dbReference type="RefSeq" id="WP_075801704.1">
    <property type="nucleotide sequence ID" value="NZ_MKZO01000006.1"/>
</dbReference>
<accession>A0A1Q9RA62</accession>
<evidence type="ECO:0008006" key="3">
    <source>
        <dbReference type="Google" id="ProtNLM"/>
    </source>
</evidence>
<name>A0A1Q9RA62_PSEPU</name>
<dbReference type="OrthoDB" id="8705346at2"/>
<evidence type="ECO:0000313" key="1">
    <source>
        <dbReference type="EMBL" id="OLS64333.1"/>
    </source>
</evidence>
<organism evidence="1 2">
    <name type="scientific">Pseudomonas putida</name>
    <name type="common">Arthrobacter siderocapsulatus</name>
    <dbReference type="NCBI Taxonomy" id="303"/>
    <lineage>
        <taxon>Bacteria</taxon>
        <taxon>Pseudomonadati</taxon>
        <taxon>Pseudomonadota</taxon>
        <taxon>Gammaproteobacteria</taxon>
        <taxon>Pseudomonadales</taxon>
        <taxon>Pseudomonadaceae</taxon>
        <taxon>Pseudomonas</taxon>
    </lineage>
</organism>
<comment type="caution">
    <text evidence="1">The sequence shown here is derived from an EMBL/GenBank/DDBJ whole genome shotgun (WGS) entry which is preliminary data.</text>
</comment>
<dbReference type="Proteomes" id="UP000186736">
    <property type="component" value="Unassembled WGS sequence"/>
</dbReference>
<reference evidence="1 2" key="1">
    <citation type="submission" date="2016-10" db="EMBL/GenBank/DDBJ databases">
        <title>Genome Sequence of Pseudomonas putida GM4FR.</title>
        <authorList>
            <person name="Poehlein A."/>
            <person name="Wemheuer F."/>
            <person name="Hollensteiner J."/>
            <person name="Wemheuer B."/>
        </authorList>
    </citation>
    <scope>NUCLEOTIDE SEQUENCE [LARGE SCALE GENOMIC DNA]</scope>
    <source>
        <strain evidence="1 2">GM4FR</strain>
    </source>
</reference>
<dbReference type="Pfam" id="PF12306">
    <property type="entry name" value="PixA"/>
    <property type="match status" value="1"/>
</dbReference>
<sequence>MSGNIVDVLLVVDADQIIDGVGGTQQSRVPGAVYLVAQRKLVDGSASGDQQDGGNELWIDVKKGDVIRWRATTLSRNFDRSTVISRVYKGNKQTANAGDISDPELHWFEDVLVPYVKKGSNVSNPPNIGTTSTTVSLWQADAEKPGADKIWYMIDFYVLDSQGNIISERLNWDPFITVNP</sequence>
<proteinExistence type="predicted"/>
<dbReference type="Gene3D" id="2.60.40.3910">
    <property type="entry name" value="Inclusion body protein"/>
    <property type="match status" value="1"/>
</dbReference>
<dbReference type="InterPro" id="IPR021087">
    <property type="entry name" value="Uncharacterised_PixA/AidA"/>
</dbReference>
<evidence type="ECO:0000313" key="2">
    <source>
        <dbReference type="Proteomes" id="UP000186736"/>
    </source>
</evidence>
<gene>
    <name evidence="1" type="ORF">PSEMO_06180</name>
</gene>
<protein>
    <recommendedName>
        <fullName evidence="3">Nematocidal protein</fullName>
    </recommendedName>
</protein>